<feature type="region of interest" description="Disordered" evidence="1">
    <location>
        <begin position="30"/>
        <end position="67"/>
    </location>
</feature>
<sequence length="390" mass="39909">MWAWCAATAVAVAAVSQAAGTVQAGELSEPAAVDSAPAGAPVESVEQSGGAQGGSEQPGSVPADDQLAGGWDLLADLDRHVQQTVAVWQDNARKEAERVHAEVTAGVDAVREAVLDSQQSLGPALFDAPVVLDPQGEGPNYHWRSDWTSQMLAGRMPGSGPVLHRVPGSYFDAEPIPADAIEAQERGKVLMGAGTPIYVGTESICTLTVVGNDEAGRRIGLTAGHCGNVGDPVLSADSWQLGPAGTVVAKDPGENFAVVELGSQVELTNAYGGMKVSGAGGQAIGQFEQLCKKGVATGYTCGVTWTSQPDQAITQLCAGAGDSGGPVVADGRVVGSVTGGVLPVYALSCQTPLQGAAYMPTIVTPLDPTLHWLDGTAEGTPGRGFRIYER</sequence>
<dbReference type="CDD" id="cd21112">
    <property type="entry name" value="alphaLP-like"/>
    <property type="match status" value="1"/>
</dbReference>
<dbReference type="SUPFAM" id="SSF50494">
    <property type="entry name" value="Trypsin-like serine proteases"/>
    <property type="match status" value="1"/>
</dbReference>
<evidence type="ECO:0000313" key="3">
    <source>
        <dbReference type="EMBL" id="AIG63821.1"/>
    </source>
</evidence>
<feature type="signal peptide" evidence="2">
    <location>
        <begin position="1"/>
        <end position="24"/>
    </location>
</feature>
<name>A0ABN4DBS6_9CORY</name>
<dbReference type="Proteomes" id="UP000028504">
    <property type="component" value="Chromosome"/>
</dbReference>
<evidence type="ECO:0000256" key="2">
    <source>
        <dbReference type="SAM" id="SignalP"/>
    </source>
</evidence>
<organism evidence="3 4">
    <name type="scientific">Corynebacterium atypicum</name>
    <dbReference type="NCBI Taxonomy" id="191610"/>
    <lineage>
        <taxon>Bacteria</taxon>
        <taxon>Bacillati</taxon>
        <taxon>Actinomycetota</taxon>
        <taxon>Actinomycetes</taxon>
        <taxon>Mycobacteriales</taxon>
        <taxon>Corynebacteriaceae</taxon>
        <taxon>Corynebacterium</taxon>
    </lineage>
</organism>
<proteinExistence type="predicted"/>
<keyword evidence="2" id="KW-0732">Signal</keyword>
<dbReference type="InterPro" id="IPR033116">
    <property type="entry name" value="TRYPSIN_SER"/>
</dbReference>
<dbReference type="Gene3D" id="2.40.10.10">
    <property type="entry name" value="Trypsin-like serine proteases"/>
    <property type="match status" value="2"/>
</dbReference>
<dbReference type="PROSITE" id="PS00134">
    <property type="entry name" value="TRYPSIN_HIS"/>
    <property type="match status" value="1"/>
</dbReference>
<dbReference type="EMBL" id="CP008944">
    <property type="protein sequence ID" value="AIG63821.1"/>
    <property type="molecule type" value="Genomic_DNA"/>
</dbReference>
<dbReference type="PROSITE" id="PS00135">
    <property type="entry name" value="TRYPSIN_SER"/>
    <property type="match status" value="1"/>
</dbReference>
<evidence type="ECO:0000313" key="4">
    <source>
        <dbReference type="Proteomes" id="UP000028504"/>
    </source>
</evidence>
<feature type="compositionally biased region" description="Low complexity" evidence="1">
    <location>
        <begin position="43"/>
        <end position="67"/>
    </location>
</feature>
<keyword evidence="4" id="KW-1185">Reference proteome</keyword>
<dbReference type="InterPro" id="IPR009003">
    <property type="entry name" value="Peptidase_S1_PA"/>
</dbReference>
<protein>
    <recommendedName>
        <fullName evidence="5">Peptidase S1 domain-containing protein</fullName>
    </recommendedName>
</protein>
<dbReference type="InterPro" id="IPR043504">
    <property type="entry name" value="Peptidase_S1_PA_chymotrypsin"/>
</dbReference>
<reference evidence="3 4" key="1">
    <citation type="submission" date="2014-07" db="EMBL/GenBank/DDBJ databases">
        <title>Complete genome sequence of Corynebacterium atypicum DSM 44849: identifiction of the mycolic acid biosynthesis genes.</title>
        <authorList>
            <person name="Tippelt A."/>
            <person name="Mollmann S."/>
            <person name="Albersmeier A."/>
            <person name="Jaenicke S."/>
            <person name="Ruckert C."/>
            <person name="Tauch A."/>
        </authorList>
    </citation>
    <scope>NUCLEOTIDE SEQUENCE [LARGE SCALE GENOMIC DNA]</scope>
    <source>
        <strain evidence="3 4">R2070</strain>
    </source>
</reference>
<evidence type="ECO:0000256" key="1">
    <source>
        <dbReference type="SAM" id="MobiDB-lite"/>
    </source>
</evidence>
<gene>
    <name evidence="3" type="ORF">CATYP_02995</name>
</gene>
<dbReference type="InterPro" id="IPR018114">
    <property type="entry name" value="TRYPSIN_HIS"/>
</dbReference>
<feature type="chain" id="PRO_5046216280" description="Peptidase S1 domain-containing protein" evidence="2">
    <location>
        <begin position="25"/>
        <end position="390"/>
    </location>
</feature>
<accession>A0ABN4DBS6</accession>
<evidence type="ECO:0008006" key="5">
    <source>
        <dbReference type="Google" id="ProtNLM"/>
    </source>
</evidence>